<evidence type="ECO:0008006" key="3">
    <source>
        <dbReference type="Google" id="ProtNLM"/>
    </source>
</evidence>
<reference evidence="1 2" key="1">
    <citation type="submission" date="2012-12" db="EMBL/GenBank/DDBJ databases">
        <title>Genome assembly of Fulvivirga imtechensis AK7.</title>
        <authorList>
            <person name="Nupur N."/>
            <person name="Khatri I."/>
            <person name="Kumar R."/>
            <person name="Subramanian S."/>
            <person name="Pinnaka A."/>
        </authorList>
    </citation>
    <scope>NUCLEOTIDE SEQUENCE [LARGE SCALE GENOMIC DNA]</scope>
    <source>
        <strain evidence="1 2">AK7</strain>
    </source>
</reference>
<keyword evidence="2" id="KW-1185">Reference proteome</keyword>
<dbReference type="AlphaFoldDB" id="L8JVR6"/>
<comment type="caution">
    <text evidence="1">The sequence shown here is derived from an EMBL/GenBank/DDBJ whole genome shotgun (WGS) entry which is preliminary data.</text>
</comment>
<name>L8JVR6_9BACT</name>
<organism evidence="1 2">
    <name type="scientific">Fulvivirga imtechensis AK7</name>
    <dbReference type="NCBI Taxonomy" id="1237149"/>
    <lineage>
        <taxon>Bacteria</taxon>
        <taxon>Pseudomonadati</taxon>
        <taxon>Bacteroidota</taxon>
        <taxon>Cytophagia</taxon>
        <taxon>Cytophagales</taxon>
        <taxon>Fulvivirgaceae</taxon>
        <taxon>Fulvivirga</taxon>
    </lineage>
</organism>
<dbReference type="PATRIC" id="fig|1237149.3.peg.2155"/>
<sequence length="286" mass="33248">MILKKEIGKIAEQKSVAKTTIDKDWVLGHFIDAIFSIPECRDKLIFKGGTCLRKCYFENYRFSEDLDFTATDPDFVLDTKLLDQIVQLVTERTEIPLHVHELKLLRHKDEPTGFAANVKFWGADHPRNQAPAPPQRWQTSIKIEIILYEEMIFTPENRKVHHQYSDQLTEAADVVPCYAIPEVLAEKFRALIQRSYTAPRDFYDIWYLSQNASDLNWPEIVTAFHQKMKFKGLEFTGIDQMINDENDKKLQAAWKNSLGHQIPSKDMANYDTVKEDLTQLLNSILK</sequence>
<dbReference type="Pfam" id="PF08843">
    <property type="entry name" value="AbiEii"/>
    <property type="match status" value="1"/>
</dbReference>
<evidence type="ECO:0000313" key="1">
    <source>
        <dbReference type="EMBL" id="ELR71704.1"/>
    </source>
</evidence>
<proteinExistence type="predicted"/>
<evidence type="ECO:0000313" key="2">
    <source>
        <dbReference type="Proteomes" id="UP000011135"/>
    </source>
</evidence>
<protein>
    <recommendedName>
        <fullName evidence="3">Nucleotidyl transferase AbiEii/AbiGii toxin family protein</fullName>
    </recommendedName>
</protein>
<dbReference type="eggNOG" id="COG2253">
    <property type="taxonomic scope" value="Bacteria"/>
</dbReference>
<dbReference type="OrthoDB" id="9780929at2"/>
<dbReference type="Proteomes" id="UP000011135">
    <property type="component" value="Unassembled WGS sequence"/>
</dbReference>
<accession>L8JVR6</accession>
<dbReference type="EMBL" id="AMZN01000033">
    <property type="protein sequence ID" value="ELR71704.1"/>
    <property type="molecule type" value="Genomic_DNA"/>
</dbReference>
<dbReference type="InterPro" id="IPR014942">
    <property type="entry name" value="AbiEii"/>
</dbReference>
<dbReference type="Gene3D" id="3.10.450.620">
    <property type="entry name" value="JHP933, nucleotidyltransferase-like core domain"/>
    <property type="match status" value="1"/>
</dbReference>
<gene>
    <name evidence="1" type="ORF">C900_02289</name>
</gene>
<dbReference type="RefSeq" id="WP_009579677.1">
    <property type="nucleotide sequence ID" value="NZ_AMZN01000033.1"/>
</dbReference>
<dbReference type="STRING" id="1237149.C900_02289"/>